<dbReference type="RefSeq" id="WP_199263857.1">
    <property type="nucleotide sequence ID" value="NZ_CP054140.1"/>
</dbReference>
<organism evidence="7 8">
    <name type="scientific">Desulfobulbus oligotrophicus</name>
    <dbReference type="NCBI Taxonomy" id="1909699"/>
    <lineage>
        <taxon>Bacteria</taxon>
        <taxon>Pseudomonadati</taxon>
        <taxon>Thermodesulfobacteriota</taxon>
        <taxon>Desulfobulbia</taxon>
        <taxon>Desulfobulbales</taxon>
        <taxon>Desulfobulbaceae</taxon>
        <taxon>Desulfobulbus</taxon>
    </lineage>
</organism>
<evidence type="ECO:0000256" key="1">
    <source>
        <dbReference type="ARBA" id="ARBA00004651"/>
    </source>
</evidence>
<keyword evidence="3 6" id="KW-0812">Transmembrane</keyword>
<sequence length="313" mass="34985">MPNQISKVIVLDTFESFGLVLATLTVVLVAVVFFSRRKRQRVSDNREPDWSIPVLDEQSDGSSLFHSWHPTVKVSTLCLCCFLIVSLSTLTWCLAAVGVCTLAVLLARTPWERLLRRLTAISGFLAMLIVLLPFTSATRPGDTVLLVFGMEGWPLHQRGLVLALTIVCKAVSVVLLMEPMLGTAPFFRTLRGFTGLGLPQKLLSMTALCHRYLFVFQEEILYMQRAMRVRGFTPRTNLGTMRIMGNCFGMLFIRSFERTERIYEAMLSRGYQGSFPIGPEPSKTVCDFIKAAACAIIGLLLLVLDKMMPILLP</sequence>
<dbReference type="Pfam" id="PF02361">
    <property type="entry name" value="CbiQ"/>
    <property type="match status" value="1"/>
</dbReference>
<feature type="transmembrane region" description="Helical" evidence="6">
    <location>
        <begin position="77"/>
        <end position="106"/>
    </location>
</feature>
<comment type="subcellular location">
    <subcellularLocation>
        <location evidence="1">Cell membrane</location>
        <topology evidence="1">Multi-pass membrane protein</topology>
    </subcellularLocation>
</comment>
<evidence type="ECO:0000256" key="2">
    <source>
        <dbReference type="ARBA" id="ARBA00022475"/>
    </source>
</evidence>
<dbReference type="InterPro" id="IPR012809">
    <property type="entry name" value="ECF_CbiQ"/>
</dbReference>
<evidence type="ECO:0000256" key="4">
    <source>
        <dbReference type="ARBA" id="ARBA00022989"/>
    </source>
</evidence>
<evidence type="ECO:0000256" key="6">
    <source>
        <dbReference type="SAM" id="Phobius"/>
    </source>
</evidence>
<dbReference type="EMBL" id="CP054140">
    <property type="protein sequence ID" value="QQG65041.1"/>
    <property type="molecule type" value="Genomic_DNA"/>
</dbReference>
<dbReference type="InterPro" id="IPR051611">
    <property type="entry name" value="ECF_transporter_component"/>
</dbReference>
<proteinExistence type="predicted"/>
<dbReference type="AlphaFoldDB" id="A0A7T5VC21"/>
<dbReference type="GO" id="GO:0006824">
    <property type="term" value="P:cobalt ion transport"/>
    <property type="evidence" value="ECO:0007669"/>
    <property type="project" value="InterPro"/>
</dbReference>
<evidence type="ECO:0000313" key="7">
    <source>
        <dbReference type="EMBL" id="QQG65041.1"/>
    </source>
</evidence>
<feature type="transmembrane region" description="Helical" evidence="6">
    <location>
        <begin position="16"/>
        <end position="34"/>
    </location>
</feature>
<keyword evidence="8" id="KW-1185">Reference proteome</keyword>
<dbReference type="CDD" id="cd16914">
    <property type="entry name" value="EcfT"/>
    <property type="match status" value="1"/>
</dbReference>
<keyword evidence="5 6" id="KW-0472">Membrane</keyword>
<feature type="transmembrane region" description="Helical" evidence="6">
    <location>
        <begin position="118"/>
        <end position="138"/>
    </location>
</feature>
<accession>A0A7T5VC21</accession>
<name>A0A7T5VC21_9BACT</name>
<reference evidence="7 8" key="1">
    <citation type="submission" date="2020-05" db="EMBL/GenBank/DDBJ databases">
        <title>Complete genome of Desulfobulbus oligotrophicus.</title>
        <authorList>
            <person name="Podar M."/>
        </authorList>
    </citation>
    <scope>NUCLEOTIDE SEQUENCE [LARGE SCALE GENOMIC DNA]</scope>
    <source>
        <strain evidence="7 8">Prop6</strain>
    </source>
</reference>
<evidence type="ECO:0000256" key="5">
    <source>
        <dbReference type="ARBA" id="ARBA00023136"/>
    </source>
</evidence>
<keyword evidence="4 6" id="KW-1133">Transmembrane helix</keyword>
<dbReference type="KEGG" id="dog:HP555_03760"/>
<dbReference type="PANTHER" id="PTHR34857:SF2">
    <property type="entry name" value="SLL0384 PROTEIN"/>
    <property type="match status" value="1"/>
</dbReference>
<evidence type="ECO:0000313" key="8">
    <source>
        <dbReference type="Proteomes" id="UP000596092"/>
    </source>
</evidence>
<dbReference type="InterPro" id="IPR003339">
    <property type="entry name" value="ABC/ECF_trnsptr_transmembrane"/>
</dbReference>
<evidence type="ECO:0000256" key="3">
    <source>
        <dbReference type="ARBA" id="ARBA00022692"/>
    </source>
</evidence>
<dbReference type="Proteomes" id="UP000596092">
    <property type="component" value="Chromosome"/>
</dbReference>
<dbReference type="PANTHER" id="PTHR34857">
    <property type="entry name" value="SLL0384 PROTEIN"/>
    <property type="match status" value="1"/>
</dbReference>
<dbReference type="GO" id="GO:0043190">
    <property type="term" value="C:ATP-binding cassette (ABC) transporter complex"/>
    <property type="evidence" value="ECO:0007669"/>
    <property type="project" value="InterPro"/>
</dbReference>
<gene>
    <name evidence="7" type="primary">cbiQ</name>
    <name evidence="7" type="ORF">HP555_03760</name>
</gene>
<feature type="transmembrane region" description="Helical" evidence="6">
    <location>
        <begin position="159"/>
        <end position="177"/>
    </location>
</feature>
<protein>
    <submittedName>
        <fullName evidence="7">Cobalt ECF transporter T component CbiQ</fullName>
    </submittedName>
</protein>
<keyword evidence="2" id="KW-1003">Cell membrane</keyword>
<dbReference type="NCBIfam" id="TIGR02454">
    <property type="entry name" value="ECF_T_CbiQ"/>
    <property type="match status" value="1"/>
</dbReference>